<dbReference type="AlphaFoldDB" id="A0A518GTI0"/>
<accession>A0A518GTI0</accession>
<evidence type="ECO:0000313" key="2">
    <source>
        <dbReference type="EMBL" id="QDV31895.1"/>
    </source>
</evidence>
<feature type="compositionally biased region" description="Polar residues" evidence="1">
    <location>
        <begin position="15"/>
        <end position="25"/>
    </location>
</feature>
<dbReference type="EMBL" id="CP036299">
    <property type="protein sequence ID" value="QDV31895.1"/>
    <property type="molecule type" value="Genomic_DNA"/>
</dbReference>
<evidence type="ECO:0000313" key="3">
    <source>
        <dbReference type="Proteomes" id="UP000315349"/>
    </source>
</evidence>
<keyword evidence="3" id="KW-1185">Reference proteome</keyword>
<name>A0A518GTI0_9PLAN</name>
<reference evidence="2 3" key="1">
    <citation type="submission" date="2019-02" db="EMBL/GenBank/DDBJ databases">
        <title>Deep-cultivation of Planctomycetes and their phenomic and genomic characterization uncovers novel biology.</title>
        <authorList>
            <person name="Wiegand S."/>
            <person name="Jogler M."/>
            <person name="Boedeker C."/>
            <person name="Pinto D."/>
            <person name="Vollmers J."/>
            <person name="Rivas-Marin E."/>
            <person name="Kohn T."/>
            <person name="Peeters S.H."/>
            <person name="Heuer A."/>
            <person name="Rast P."/>
            <person name="Oberbeckmann S."/>
            <person name="Bunk B."/>
            <person name="Jeske O."/>
            <person name="Meyerdierks A."/>
            <person name="Storesund J.E."/>
            <person name="Kallscheuer N."/>
            <person name="Luecker S."/>
            <person name="Lage O.M."/>
            <person name="Pohl T."/>
            <person name="Merkel B.J."/>
            <person name="Hornburger P."/>
            <person name="Mueller R.-W."/>
            <person name="Bruemmer F."/>
            <person name="Labrenz M."/>
            <person name="Spormann A.M."/>
            <person name="Op den Camp H."/>
            <person name="Overmann J."/>
            <person name="Amann R."/>
            <person name="Jetten M.S.M."/>
            <person name="Mascher T."/>
            <person name="Medema M.H."/>
            <person name="Devos D.P."/>
            <person name="Kaster A.-K."/>
            <person name="Ovreas L."/>
            <person name="Rohde M."/>
            <person name="Galperin M.Y."/>
            <person name="Jogler C."/>
        </authorList>
    </citation>
    <scope>NUCLEOTIDE SEQUENCE [LARGE SCALE GENOMIC DNA]</scope>
    <source>
        <strain evidence="2 3">Spb1</strain>
    </source>
</reference>
<dbReference type="KEGG" id="peh:Spb1_38410"/>
<evidence type="ECO:0000256" key="1">
    <source>
        <dbReference type="SAM" id="MobiDB-lite"/>
    </source>
</evidence>
<sequence>MIAAGRRKPPPIYGLTSQATATGQKPTLPAGVNQSRRVAPVEILISTGMVKPQEAIGRHATPSSFHLKSSETHMKLLPATKPLSPQAHR</sequence>
<dbReference type="Proteomes" id="UP000315349">
    <property type="component" value="Chromosome"/>
</dbReference>
<protein>
    <submittedName>
        <fullName evidence="2">Uncharacterized protein</fullName>
    </submittedName>
</protein>
<feature type="region of interest" description="Disordered" evidence="1">
    <location>
        <begin position="70"/>
        <end position="89"/>
    </location>
</feature>
<gene>
    <name evidence="2" type="ORF">Spb1_38410</name>
</gene>
<organism evidence="2 3">
    <name type="scientific">Planctopirus ephydatiae</name>
    <dbReference type="NCBI Taxonomy" id="2528019"/>
    <lineage>
        <taxon>Bacteria</taxon>
        <taxon>Pseudomonadati</taxon>
        <taxon>Planctomycetota</taxon>
        <taxon>Planctomycetia</taxon>
        <taxon>Planctomycetales</taxon>
        <taxon>Planctomycetaceae</taxon>
        <taxon>Planctopirus</taxon>
    </lineage>
</organism>
<proteinExistence type="predicted"/>
<feature type="region of interest" description="Disordered" evidence="1">
    <location>
        <begin position="1"/>
        <end position="32"/>
    </location>
</feature>